<reference evidence="1" key="1">
    <citation type="submission" date="2016-03" db="EMBL/GenBank/DDBJ databases">
        <title>Mechanisms controlling the formation of the plant cell surface in tip-growing cells are functionally conserved among land plants.</title>
        <authorList>
            <person name="Honkanen S."/>
            <person name="Jones V.A."/>
            <person name="Morieri G."/>
            <person name="Champion C."/>
            <person name="Hetherington A.J."/>
            <person name="Kelly S."/>
            <person name="Saint-Marcoux D."/>
            <person name="Proust H."/>
            <person name="Prescott H."/>
            <person name="Dolan L."/>
        </authorList>
    </citation>
    <scope>NUCLEOTIDE SEQUENCE [LARGE SCALE GENOMIC DNA]</scope>
    <source>
        <tissue evidence="1">Whole gametophyte</tissue>
    </source>
</reference>
<accession>A0A176WIQ2</accession>
<comment type="caution">
    <text evidence="1">The sequence shown here is derived from an EMBL/GenBank/DDBJ whole genome shotgun (WGS) entry which is preliminary data.</text>
</comment>
<protein>
    <submittedName>
        <fullName evidence="1">Uncharacterized protein</fullName>
    </submittedName>
</protein>
<evidence type="ECO:0000313" key="1">
    <source>
        <dbReference type="EMBL" id="OAE33100.1"/>
    </source>
</evidence>
<dbReference type="EMBL" id="LVLJ01000695">
    <property type="protein sequence ID" value="OAE33100.1"/>
    <property type="molecule type" value="Genomic_DNA"/>
</dbReference>
<proteinExistence type="predicted"/>
<sequence length="89" mass="9591">MWGLQSVKLLKLDSLELWLMSTKSSGFAGHKQIVELVEPFSDGLDEARKNVEIEIVNLLRRLGADALIGEVSGCVGGYTLLCRSSAVAG</sequence>
<organism evidence="1 2">
    <name type="scientific">Marchantia polymorpha subsp. ruderalis</name>
    <dbReference type="NCBI Taxonomy" id="1480154"/>
    <lineage>
        <taxon>Eukaryota</taxon>
        <taxon>Viridiplantae</taxon>
        <taxon>Streptophyta</taxon>
        <taxon>Embryophyta</taxon>
        <taxon>Marchantiophyta</taxon>
        <taxon>Marchantiopsida</taxon>
        <taxon>Marchantiidae</taxon>
        <taxon>Marchantiales</taxon>
        <taxon>Marchantiaceae</taxon>
        <taxon>Marchantia</taxon>
    </lineage>
</organism>
<dbReference type="Proteomes" id="UP000077202">
    <property type="component" value="Unassembled WGS sequence"/>
</dbReference>
<dbReference type="AlphaFoldDB" id="A0A176WIQ2"/>
<gene>
    <name evidence="1" type="ORF">AXG93_1913s2020</name>
</gene>
<keyword evidence="2" id="KW-1185">Reference proteome</keyword>
<evidence type="ECO:0000313" key="2">
    <source>
        <dbReference type="Proteomes" id="UP000077202"/>
    </source>
</evidence>
<name>A0A176WIQ2_MARPO</name>